<dbReference type="InterPro" id="IPR016036">
    <property type="entry name" value="Malonyl_transacylase_ACP-bd"/>
</dbReference>
<dbReference type="SUPFAM" id="SSF55048">
    <property type="entry name" value="Probable ACP-binding domain of malonyl-CoA ACP transacylase"/>
    <property type="match status" value="1"/>
</dbReference>
<dbReference type="InterPro" id="IPR018201">
    <property type="entry name" value="Ketoacyl_synth_AS"/>
</dbReference>
<evidence type="ECO:0000256" key="5">
    <source>
        <dbReference type="SAM" id="MobiDB-lite"/>
    </source>
</evidence>
<evidence type="ECO:0000256" key="4">
    <source>
        <dbReference type="PROSITE-ProRule" id="PRU01363"/>
    </source>
</evidence>
<dbReference type="Pfam" id="PF22621">
    <property type="entry name" value="CurL-like_PKS_C"/>
    <property type="match status" value="1"/>
</dbReference>
<feature type="region of interest" description="N-terminal hotdog fold" evidence="4">
    <location>
        <begin position="1276"/>
        <end position="1409"/>
    </location>
</feature>
<dbReference type="InterPro" id="IPR030918">
    <property type="entry name" value="PT_fungal_PKS"/>
</dbReference>
<dbReference type="Pfam" id="PF02801">
    <property type="entry name" value="Ketoacyl-synt_C"/>
    <property type="match status" value="1"/>
</dbReference>
<dbReference type="PANTHER" id="PTHR43775">
    <property type="entry name" value="FATTY ACID SYNTHASE"/>
    <property type="match status" value="1"/>
</dbReference>
<gene>
    <name evidence="9" type="ORF">B0H64DRAFT_458531</name>
</gene>
<dbReference type="RefSeq" id="XP_062661434.1">
    <property type="nucleotide sequence ID" value="XM_062807417.1"/>
</dbReference>
<dbReference type="InterPro" id="IPR014030">
    <property type="entry name" value="Ketoacyl_synth_N"/>
</dbReference>
<organism evidence="9 10">
    <name type="scientific">Chaetomium fimeti</name>
    <dbReference type="NCBI Taxonomy" id="1854472"/>
    <lineage>
        <taxon>Eukaryota</taxon>
        <taxon>Fungi</taxon>
        <taxon>Dikarya</taxon>
        <taxon>Ascomycota</taxon>
        <taxon>Pezizomycotina</taxon>
        <taxon>Sordariomycetes</taxon>
        <taxon>Sordariomycetidae</taxon>
        <taxon>Sordariales</taxon>
        <taxon>Chaetomiaceae</taxon>
        <taxon>Chaetomium</taxon>
    </lineage>
</organism>
<sequence length="2017" mass="214465">MDESSSSTRHVLLFGDYSVEKLPAIKALAQHARTVPAAERFLREITDVIQLEFSRADRAVHGWDKGLGSLLEMAEAVDNPGGNNLAVSTVLLCAGRLDPTILGSPTSPVDIIGFCGGLLPAAVALAAQDTSQLFALGREIVSISFRLACEVAQRKRLIDDTPTSWGKTYVGLPKDQVQDILDKFHESQNIPRFRRITIGVIAQGWLTLIGPPSSMDQLTSWSPVIQAAAGIKTDVDGPMHSCWSPKVDAAGIVGNSTLLQQPLNPAKARMLSPAGSCARYDHSTLASLLEEIVDDVAHKPLHITDTIKETVVGLRGSEHVTLSVMGPTNHQAAATQALKSSGIKYKVKQTGRETSAASNTNRGGSGLVAIVGMAGRFPGSDTIEGFWEDLLDGKCHIKEIPPTRFAISAHFDPTATKPNSTTARHGAFLATPGHFDHRLFNLSPREAAQADPGHRLLLTTSYEALQSAGYYHPTAAGPPTSNARVATYFGQAADEWREVLNQRGADIYYVPGFSRAFAPSRINHHFGFGGGSYALDAACATSAAAVAMAAAGLVSRECDMALAGGVSVLLSPTTYAGLSRAGMLSTTGGCRAFHDDADGYARGEGAGVVVLKRLEDAVADNDRVLAVVRGAVRAYGVGASSMTRPFAPAQEVAYGRVLRQAGVEPEELAYVEMHGTGTQAGDVEEMSSVIGGLVGKRGRDNPLTVGAVKAAVGHGEGAAGITSLIKVIMMLRDHQIPPQPGWPFKLNHKFPDLAKSNISIPTKPTALVPSPKSGGKVKLIVNSFDASGGNVSIALEEAPKPSAKTTDGRAWHVVAVSARTPISLRQNCERLLDFLERHPETKLADLAYTTTARRMHEQLRRAYVGDTVSSIIRQLRSDVNKPADASQTKKPRVPSRVFVFTGQGSQYAGMGAVLFRTSRQFRATLLSYQDMASSVGLPRFVDLISGEEDVAGQSTVKIQLAIVALEIAMASLMESWGITPDVVIGHSLGEYAALCIAGVLSISDALLLVGERAGLMEKHLVAEAYAMLAVSTTEEALAHMIDKLGLSSCSVACANAPSLTVASGPVADIDALKIALETDGQRATLLRVPYGFHSSQVEPVLDEYLRVARGVPFAKPSIPVVSTLTGRVERDATSFSPEYLVRQARDKVNFTGAIEAGAEADLFGEQSLWLEMGPDPVCLGLVRRCLEKPTSLMPSLKQGKDNWATVADLLKRAYEAGIDVDWPEFHKPFTSSLTFIDLPTYAFDSRDFWTPYMTESPSAAPAMANSTPGFPTTSLQRVESERTEGTAKIVTFTSTLSDERLLEAIRGHVVGGFEVCPLAVYQDIALTTGKYLYHSTHGNASTLPTMSIRQVELDQGLITDPETVASTILSVTGSYKVADAAVGIEFTSKRPGQLKQHGKCQVAFDTTASWQPSLPQTLYLVKSRIELLRKQAEFGNARHLLKQEVYELFSGVVSYAAPYQAIQDVILGADYADAVGTVRLADVSTKGTFHFSPYWLDAVTHLAGFVLNCGLRYPEDIACLAVGFDDWHSLREPRAGETYTVYTCLQDVADGGHVVRGDCYVFAGADLVQATLGIKFLRLKKVALNMILGGGRASVTGRSEALQTKSSTSDMDITTERMLPTKAAESGNTPDNMIKALLAIIISESGCSAEEVSDESHYSDLGVDSVMAINILAQLSKDLDLHLPAAFFLENETIGDSKRSLLAHLGSTSEEADDNGPEPTPPLPPSSIIWSEPSHSHTTTTSHSTPSTPPELASCDGANTPPTPDLTKANLLLPSTTDGDNPPQDPSTTITAQITHYQGPRTPTTTHNLFFLPDDTGSSFAYITLPPMGTDLGVYGVDLPHLGTHTDADTHTHSDTDTHIHTHHTQADLETEAAAAATAAIRAEQPAGPYMLAGTGVVGARLAYEVARGLVGVGEQVGLLVLLDCGAPPGDGDGLVPLPVEGGVKVAVQVLASGGEDGAAGGGDGGDGGGWARLVPGLEVCEAEVEEGMFLDFSMIETVGQICKGIVERAMVLVAIK</sequence>
<dbReference type="SUPFAM" id="SSF53474">
    <property type="entry name" value="alpha/beta-Hydrolases"/>
    <property type="match status" value="1"/>
</dbReference>
<dbReference type="PROSITE" id="PS50075">
    <property type="entry name" value="CARRIER"/>
    <property type="match status" value="1"/>
</dbReference>
<dbReference type="Gene3D" id="3.40.366.10">
    <property type="entry name" value="Malonyl-Coenzyme A Acyl Carrier Protein, domain 2"/>
    <property type="match status" value="2"/>
</dbReference>
<evidence type="ECO:0000259" key="8">
    <source>
        <dbReference type="PROSITE" id="PS52019"/>
    </source>
</evidence>
<feature type="region of interest" description="C-terminal hotdog fold" evidence="4">
    <location>
        <begin position="1437"/>
        <end position="1585"/>
    </location>
</feature>
<dbReference type="InterPro" id="IPR050091">
    <property type="entry name" value="PKS_NRPS_Biosynth_Enz"/>
</dbReference>
<dbReference type="PANTHER" id="PTHR43775:SF37">
    <property type="entry name" value="SI:DKEY-61P9.11"/>
    <property type="match status" value="1"/>
</dbReference>
<dbReference type="Gene3D" id="1.10.1200.10">
    <property type="entry name" value="ACP-like"/>
    <property type="match status" value="1"/>
</dbReference>
<dbReference type="InterPro" id="IPR001031">
    <property type="entry name" value="Thioesterase"/>
</dbReference>
<dbReference type="EMBL" id="JAUEPN010000003">
    <property type="protein sequence ID" value="KAK3297920.1"/>
    <property type="molecule type" value="Genomic_DNA"/>
</dbReference>
<dbReference type="PROSITE" id="PS52019">
    <property type="entry name" value="PKS_MFAS_DH"/>
    <property type="match status" value="1"/>
</dbReference>
<dbReference type="NCBIfam" id="TIGR04532">
    <property type="entry name" value="PT_fungal_PKS"/>
    <property type="match status" value="1"/>
</dbReference>
<dbReference type="PROSITE" id="PS00012">
    <property type="entry name" value="PHOSPHOPANTETHEINE"/>
    <property type="match status" value="1"/>
</dbReference>
<feature type="active site" description="Proton acceptor; for dehydratase activity" evidence="4">
    <location>
        <position position="1308"/>
    </location>
</feature>
<evidence type="ECO:0000313" key="10">
    <source>
        <dbReference type="Proteomes" id="UP001278766"/>
    </source>
</evidence>
<evidence type="ECO:0000256" key="1">
    <source>
        <dbReference type="ARBA" id="ARBA00022450"/>
    </source>
</evidence>
<keyword evidence="1" id="KW-0596">Phosphopantetheine</keyword>
<dbReference type="PROSITE" id="PS52004">
    <property type="entry name" value="KS3_2"/>
    <property type="match status" value="1"/>
</dbReference>
<feature type="domain" description="Carrier" evidence="6">
    <location>
        <begin position="1628"/>
        <end position="1705"/>
    </location>
</feature>
<dbReference type="Pfam" id="PF00698">
    <property type="entry name" value="Acyl_transf_1"/>
    <property type="match status" value="1"/>
</dbReference>
<dbReference type="InterPro" id="IPR009081">
    <property type="entry name" value="PP-bd_ACP"/>
</dbReference>
<dbReference type="InterPro" id="IPR042104">
    <property type="entry name" value="PKS_dehydratase_sf"/>
</dbReference>
<dbReference type="SUPFAM" id="SSF47336">
    <property type="entry name" value="ACP-like"/>
    <property type="match status" value="1"/>
</dbReference>
<dbReference type="InterPro" id="IPR016035">
    <property type="entry name" value="Acyl_Trfase/lysoPLipase"/>
</dbReference>
<dbReference type="GO" id="GO:0006633">
    <property type="term" value="P:fatty acid biosynthetic process"/>
    <property type="evidence" value="ECO:0007669"/>
    <property type="project" value="InterPro"/>
</dbReference>
<dbReference type="SUPFAM" id="SSF52151">
    <property type="entry name" value="FabD/lysophospholipase-like"/>
    <property type="match status" value="1"/>
</dbReference>
<dbReference type="Pfam" id="PF00550">
    <property type="entry name" value="PP-binding"/>
    <property type="match status" value="1"/>
</dbReference>
<reference evidence="9" key="1">
    <citation type="journal article" date="2023" name="Mol. Phylogenet. Evol.">
        <title>Genome-scale phylogeny and comparative genomics of the fungal order Sordariales.</title>
        <authorList>
            <person name="Hensen N."/>
            <person name="Bonometti L."/>
            <person name="Westerberg I."/>
            <person name="Brannstrom I.O."/>
            <person name="Guillou S."/>
            <person name="Cros-Aarteil S."/>
            <person name="Calhoun S."/>
            <person name="Haridas S."/>
            <person name="Kuo A."/>
            <person name="Mondo S."/>
            <person name="Pangilinan J."/>
            <person name="Riley R."/>
            <person name="LaButti K."/>
            <person name="Andreopoulos B."/>
            <person name="Lipzen A."/>
            <person name="Chen C."/>
            <person name="Yan M."/>
            <person name="Daum C."/>
            <person name="Ng V."/>
            <person name="Clum A."/>
            <person name="Steindorff A."/>
            <person name="Ohm R.A."/>
            <person name="Martin F."/>
            <person name="Silar P."/>
            <person name="Natvig D.O."/>
            <person name="Lalanne C."/>
            <person name="Gautier V."/>
            <person name="Ament-Velasquez S.L."/>
            <person name="Kruys A."/>
            <person name="Hutchinson M.I."/>
            <person name="Powell A.J."/>
            <person name="Barry K."/>
            <person name="Miller A.N."/>
            <person name="Grigoriev I.V."/>
            <person name="Debuchy R."/>
            <person name="Gladieux P."/>
            <person name="Hiltunen Thoren M."/>
            <person name="Johannesson H."/>
        </authorList>
    </citation>
    <scope>NUCLEOTIDE SEQUENCE</scope>
    <source>
        <strain evidence="9">CBS 168.71</strain>
    </source>
</reference>
<dbReference type="InterPro" id="IPR001227">
    <property type="entry name" value="Ac_transferase_dom_sf"/>
</dbReference>
<evidence type="ECO:0000256" key="3">
    <source>
        <dbReference type="ARBA" id="ARBA00022679"/>
    </source>
</evidence>
<feature type="region of interest" description="Disordered" evidence="5">
    <location>
        <begin position="1707"/>
        <end position="1786"/>
    </location>
</feature>
<proteinExistence type="predicted"/>
<dbReference type="InterPro" id="IPR032088">
    <property type="entry name" value="SAT"/>
</dbReference>
<dbReference type="InterPro" id="IPR020841">
    <property type="entry name" value="PKS_Beta-ketoAc_synthase_dom"/>
</dbReference>
<dbReference type="Gene3D" id="3.40.47.10">
    <property type="match status" value="1"/>
</dbReference>
<dbReference type="Proteomes" id="UP001278766">
    <property type="component" value="Unassembled WGS sequence"/>
</dbReference>
<dbReference type="SMART" id="SM00825">
    <property type="entry name" value="PKS_KS"/>
    <property type="match status" value="1"/>
</dbReference>
<evidence type="ECO:0000256" key="2">
    <source>
        <dbReference type="ARBA" id="ARBA00022553"/>
    </source>
</evidence>
<dbReference type="PROSITE" id="PS00606">
    <property type="entry name" value="KS3_1"/>
    <property type="match status" value="1"/>
</dbReference>
<dbReference type="SUPFAM" id="SSF53901">
    <property type="entry name" value="Thiolase-like"/>
    <property type="match status" value="1"/>
</dbReference>
<dbReference type="GeneID" id="87844365"/>
<evidence type="ECO:0000259" key="7">
    <source>
        <dbReference type="PROSITE" id="PS52004"/>
    </source>
</evidence>
<keyword evidence="2" id="KW-0597">Phosphoprotein</keyword>
<dbReference type="Gene3D" id="3.10.129.110">
    <property type="entry name" value="Polyketide synthase dehydratase"/>
    <property type="match status" value="1"/>
</dbReference>
<reference evidence="9" key="2">
    <citation type="submission" date="2023-06" db="EMBL/GenBank/DDBJ databases">
        <authorList>
            <consortium name="Lawrence Berkeley National Laboratory"/>
            <person name="Haridas S."/>
            <person name="Hensen N."/>
            <person name="Bonometti L."/>
            <person name="Westerberg I."/>
            <person name="Brannstrom I.O."/>
            <person name="Guillou S."/>
            <person name="Cros-Aarteil S."/>
            <person name="Calhoun S."/>
            <person name="Kuo A."/>
            <person name="Mondo S."/>
            <person name="Pangilinan J."/>
            <person name="Riley R."/>
            <person name="Labutti K."/>
            <person name="Andreopoulos B."/>
            <person name="Lipzen A."/>
            <person name="Chen C."/>
            <person name="Yanf M."/>
            <person name="Daum C."/>
            <person name="Ng V."/>
            <person name="Clum A."/>
            <person name="Steindorff A."/>
            <person name="Ohm R."/>
            <person name="Martin F."/>
            <person name="Silar P."/>
            <person name="Natvig D."/>
            <person name="Lalanne C."/>
            <person name="Gautier V."/>
            <person name="Ament-Velasquez S.L."/>
            <person name="Kruys A."/>
            <person name="Hutchinson M.I."/>
            <person name="Powell A.J."/>
            <person name="Barry K."/>
            <person name="Miller A.N."/>
            <person name="Grigoriev I.V."/>
            <person name="Debuchy R."/>
            <person name="Gladieux P."/>
            <person name="Thoren M.H."/>
            <person name="Johannesson H."/>
        </authorList>
    </citation>
    <scope>NUCLEOTIDE SEQUENCE</scope>
    <source>
        <strain evidence="9">CBS 168.71</strain>
    </source>
</reference>
<dbReference type="InterPro" id="IPR036736">
    <property type="entry name" value="ACP-like_sf"/>
</dbReference>
<dbReference type="GO" id="GO:0004312">
    <property type="term" value="F:fatty acid synthase activity"/>
    <property type="evidence" value="ECO:0007669"/>
    <property type="project" value="TreeGrafter"/>
</dbReference>
<keyword evidence="10" id="KW-1185">Reference proteome</keyword>
<dbReference type="GO" id="GO:0044550">
    <property type="term" value="P:secondary metabolite biosynthetic process"/>
    <property type="evidence" value="ECO:0007669"/>
    <property type="project" value="TreeGrafter"/>
</dbReference>
<dbReference type="InterPro" id="IPR014043">
    <property type="entry name" value="Acyl_transferase_dom"/>
</dbReference>
<dbReference type="Gene3D" id="3.30.70.3290">
    <property type="match status" value="1"/>
</dbReference>
<name>A0AAE0LUL3_9PEZI</name>
<feature type="domain" description="PKS/mFAS DH" evidence="8">
    <location>
        <begin position="1276"/>
        <end position="1585"/>
    </location>
</feature>
<keyword evidence="3" id="KW-0808">Transferase</keyword>
<accession>A0AAE0LUL3</accession>
<feature type="compositionally biased region" description="Low complexity" evidence="5">
    <location>
        <begin position="1726"/>
        <end position="1746"/>
    </location>
</feature>
<feature type="active site" description="Proton donor; for dehydratase activity" evidence="4">
    <location>
        <position position="1497"/>
    </location>
</feature>
<dbReference type="Pfam" id="PF00109">
    <property type="entry name" value="ketoacyl-synt"/>
    <property type="match status" value="1"/>
</dbReference>
<comment type="caution">
    <text evidence="9">The sequence shown here is derived from an EMBL/GenBank/DDBJ whole genome shotgun (WGS) entry which is preliminary data.</text>
</comment>
<dbReference type="InterPro" id="IPR029058">
    <property type="entry name" value="AB_hydrolase_fold"/>
</dbReference>
<dbReference type="Gene3D" id="3.40.50.1820">
    <property type="entry name" value="alpha/beta hydrolase"/>
    <property type="match status" value="1"/>
</dbReference>
<dbReference type="InterPro" id="IPR006162">
    <property type="entry name" value="Ppantetheine_attach_site"/>
</dbReference>
<dbReference type="SMART" id="SM00827">
    <property type="entry name" value="PKS_AT"/>
    <property type="match status" value="1"/>
</dbReference>
<dbReference type="CDD" id="cd00833">
    <property type="entry name" value="PKS"/>
    <property type="match status" value="1"/>
</dbReference>
<protein>
    <submittedName>
        <fullName evidence="9">Beta-ketoacyl synthase</fullName>
    </submittedName>
</protein>
<dbReference type="GO" id="GO:0004315">
    <property type="term" value="F:3-oxoacyl-[acyl-carrier-protein] synthase activity"/>
    <property type="evidence" value="ECO:0007669"/>
    <property type="project" value="InterPro"/>
</dbReference>
<feature type="domain" description="Ketosynthase family 3 (KS3)" evidence="7">
    <location>
        <begin position="365"/>
        <end position="797"/>
    </location>
</feature>
<dbReference type="InterPro" id="IPR014031">
    <property type="entry name" value="Ketoacyl_synth_C"/>
</dbReference>
<dbReference type="Pfam" id="PF00975">
    <property type="entry name" value="Thioesterase"/>
    <property type="match status" value="1"/>
</dbReference>
<evidence type="ECO:0000259" key="6">
    <source>
        <dbReference type="PROSITE" id="PS50075"/>
    </source>
</evidence>
<dbReference type="Pfam" id="PF16073">
    <property type="entry name" value="SAT"/>
    <property type="match status" value="1"/>
</dbReference>
<evidence type="ECO:0000313" key="9">
    <source>
        <dbReference type="EMBL" id="KAK3297920.1"/>
    </source>
</evidence>
<dbReference type="InterPro" id="IPR016039">
    <property type="entry name" value="Thiolase-like"/>
</dbReference>
<dbReference type="InterPro" id="IPR049900">
    <property type="entry name" value="PKS_mFAS_DH"/>
</dbReference>